<proteinExistence type="predicted"/>
<name>A0AB33IM50_9BACT</name>
<sequence length="204" mass="22609">MNKKIFTLLFLILVILGSLQAQTSAQTMQILNKTAATLNAKGGASANFAISGGNIGKSSGTITIKKNKFVAQSAQATIWYNGKTQWTYMKSSNEVNVTTPNEAKQAVMNPYAFVNIYKTGYNMSSTTQGNSYKIHLTAQNAKRPLKELYLLINKQTYVPSQVKVLQGKNWLTINITNFQKKKVSDSTFSFNSKEYPSAEVIDLR</sequence>
<dbReference type="EMBL" id="AP035785">
    <property type="protein sequence ID" value="BFO70516.1"/>
    <property type="molecule type" value="Genomic_DNA"/>
</dbReference>
<gene>
    <name evidence="3" type="ORF">GTC17253_04820</name>
</gene>
<dbReference type="Pfam" id="PF16584">
    <property type="entry name" value="LolA_2"/>
    <property type="match status" value="1"/>
</dbReference>
<feature type="chain" id="PRO_5044212091" evidence="2">
    <location>
        <begin position="22"/>
        <end position="204"/>
    </location>
</feature>
<dbReference type="InterPro" id="IPR029046">
    <property type="entry name" value="LolA/LolB/LppX"/>
</dbReference>
<feature type="signal peptide" evidence="2">
    <location>
        <begin position="1"/>
        <end position="21"/>
    </location>
</feature>
<evidence type="ECO:0000313" key="3">
    <source>
        <dbReference type="EMBL" id="BFO70516.1"/>
    </source>
</evidence>
<dbReference type="Gene3D" id="2.50.20.10">
    <property type="entry name" value="Lipoprotein localisation LolA/LolB/LppX"/>
    <property type="match status" value="1"/>
</dbReference>
<dbReference type="SUPFAM" id="SSF89392">
    <property type="entry name" value="Prokaryotic lipoproteins and lipoprotein localization factors"/>
    <property type="match status" value="1"/>
</dbReference>
<evidence type="ECO:0000256" key="2">
    <source>
        <dbReference type="SAM" id="SignalP"/>
    </source>
</evidence>
<dbReference type="AlphaFoldDB" id="A0AB33IM50"/>
<organism evidence="3">
    <name type="scientific">Prevotella sp. GTC17253</name>
    <dbReference type="NCBI Taxonomy" id="3236793"/>
    <lineage>
        <taxon>Bacteria</taxon>
        <taxon>Pseudomonadati</taxon>
        <taxon>Bacteroidota</taxon>
        <taxon>Bacteroidia</taxon>
        <taxon>Bacteroidales</taxon>
        <taxon>Prevotellaceae</taxon>
        <taxon>Prevotella</taxon>
    </lineage>
</organism>
<dbReference type="CDD" id="cd16325">
    <property type="entry name" value="LolA"/>
    <property type="match status" value="1"/>
</dbReference>
<dbReference type="InterPro" id="IPR004564">
    <property type="entry name" value="OM_lipoprot_carrier_LolA-like"/>
</dbReference>
<evidence type="ECO:0000256" key="1">
    <source>
        <dbReference type="ARBA" id="ARBA00022729"/>
    </source>
</evidence>
<accession>A0AB33IM50</accession>
<reference evidence="3" key="1">
    <citation type="submission" date="2024-07" db="EMBL/GenBank/DDBJ databases">
        <title>Complete genome sequence of Prevotella sp. YM-2024 GTC17253.</title>
        <authorList>
            <person name="Hayashi M."/>
            <person name="Muto Y."/>
            <person name="Tanaka K."/>
            <person name="Niwa H."/>
        </authorList>
    </citation>
    <scope>NUCLEOTIDE SEQUENCE</scope>
    <source>
        <strain evidence="3">GTC17253</strain>
    </source>
</reference>
<keyword evidence="1 2" id="KW-0732">Signal</keyword>
<protein>
    <submittedName>
        <fullName evidence="3">LolA-like putative outer membrane lipoprotein chaperone</fullName>
    </submittedName>
</protein>
<keyword evidence="3" id="KW-0449">Lipoprotein</keyword>